<dbReference type="Proteomes" id="UP000289411">
    <property type="component" value="Unassembled WGS sequence"/>
</dbReference>
<reference evidence="5 6" key="1">
    <citation type="submission" date="2018-09" db="EMBL/GenBank/DDBJ databases">
        <authorList>
            <person name="Grouzdev D.S."/>
            <person name="Krutkina M.S."/>
        </authorList>
    </citation>
    <scope>NUCLEOTIDE SEQUENCE [LARGE SCALE GENOMIC DNA]</scope>
    <source>
        <strain evidence="5 6">RmlP001</strain>
    </source>
</reference>
<evidence type="ECO:0000256" key="1">
    <source>
        <dbReference type="ARBA" id="ARBA00022679"/>
    </source>
</evidence>
<dbReference type="Pfam" id="PF12804">
    <property type="entry name" value="NTP_transf_3"/>
    <property type="match status" value="1"/>
</dbReference>
<comment type="caution">
    <text evidence="5">The sequence shown here is derived from an EMBL/GenBank/DDBJ whole genome shotgun (WGS) entry which is preliminary data.</text>
</comment>
<keyword evidence="3" id="KW-0460">Magnesium</keyword>
<evidence type="ECO:0000256" key="3">
    <source>
        <dbReference type="ARBA" id="ARBA00022842"/>
    </source>
</evidence>
<keyword evidence="2" id="KW-0548">Nucleotidyltransferase</keyword>
<reference evidence="5 6" key="2">
    <citation type="submission" date="2019-02" db="EMBL/GenBank/DDBJ databases">
        <title>'Lichenibacterium ramalinii' gen. nov. sp. nov., 'Lichenibacterium minor' gen. nov. sp. nov.</title>
        <authorList>
            <person name="Pankratov T."/>
        </authorList>
    </citation>
    <scope>NUCLEOTIDE SEQUENCE [LARGE SCALE GENOMIC DNA]</scope>
    <source>
        <strain evidence="5 6">RmlP001</strain>
    </source>
</reference>
<organism evidence="5 6">
    <name type="scientific">Lichenibacterium ramalinae</name>
    <dbReference type="NCBI Taxonomy" id="2316527"/>
    <lineage>
        <taxon>Bacteria</taxon>
        <taxon>Pseudomonadati</taxon>
        <taxon>Pseudomonadota</taxon>
        <taxon>Alphaproteobacteria</taxon>
        <taxon>Hyphomicrobiales</taxon>
        <taxon>Lichenihabitantaceae</taxon>
        <taxon>Lichenibacterium</taxon>
    </lineage>
</organism>
<evidence type="ECO:0000259" key="4">
    <source>
        <dbReference type="Pfam" id="PF12804"/>
    </source>
</evidence>
<dbReference type="RefSeq" id="WP_129219939.1">
    <property type="nucleotide sequence ID" value="NZ_QYBC01000011.1"/>
</dbReference>
<keyword evidence="6" id="KW-1185">Reference proteome</keyword>
<sequence>MVFAAGLGSRMRPVTDTLPKPLVRIAGRAMLDHMLDRLADAGVSRAVVNVHHLADQIERHVAGRAAPAVTVSDERARLLDQAGGIRRALPHIGADAFLVCNTDAVWIAGPRPNLPRLFADWDPDRMDVLLLVADAATSIGVDWPGDFHMDPEGRLVRRAEGDVAPFVYAGVGVMKPQAFADLADGTPVRLAPYFFAAAERGRLFATRLDGRWLHVGTPDAIAEAEAAIRESVE</sequence>
<dbReference type="InterPro" id="IPR050065">
    <property type="entry name" value="GlmU-like"/>
</dbReference>
<dbReference type="InterPro" id="IPR029044">
    <property type="entry name" value="Nucleotide-diphossugar_trans"/>
</dbReference>
<dbReference type="PANTHER" id="PTHR43584:SF8">
    <property type="entry name" value="N-ACETYLMURAMATE ALPHA-1-PHOSPHATE URIDYLYLTRANSFERASE"/>
    <property type="match status" value="1"/>
</dbReference>
<proteinExistence type="predicted"/>
<keyword evidence="1 5" id="KW-0808">Transferase</keyword>
<gene>
    <name evidence="5" type="ORF">D3272_14075</name>
</gene>
<dbReference type="Gene3D" id="3.90.550.10">
    <property type="entry name" value="Spore Coat Polysaccharide Biosynthesis Protein SpsA, Chain A"/>
    <property type="match status" value="1"/>
</dbReference>
<name>A0A4Q2RE20_9HYPH</name>
<feature type="domain" description="MobA-like NTP transferase" evidence="4">
    <location>
        <begin position="2"/>
        <end position="133"/>
    </location>
</feature>
<dbReference type="PANTHER" id="PTHR43584">
    <property type="entry name" value="NUCLEOTIDYL TRANSFERASE"/>
    <property type="match status" value="1"/>
</dbReference>
<dbReference type="OrthoDB" id="9788272at2"/>
<evidence type="ECO:0000313" key="5">
    <source>
        <dbReference type="EMBL" id="RYB04239.1"/>
    </source>
</evidence>
<dbReference type="InterPro" id="IPR025877">
    <property type="entry name" value="MobA-like_NTP_Trfase"/>
</dbReference>
<accession>A0A4Q2RE20</accession>
<evidence type="ECO:0000313" key="6">
    <source>
        <dbReference type="Proteomes" id="UP000289411"/>
    </source>
</evidence>
<dbReference type="EMBL" id="QYBC01000011">
    <property type="protein sequence ID" value="RYB04239.1"/>
    <property type="molecule type" value="Genomic_DNA"/>
</dbReference>
<dbReference type="CDD" id="cd06422">
    <property type="entry name" value="NTP_transferase_like_1"/>
    <property type="match status" value="1"/>
</dbReference>
<protein>
    <submittedName>
        <fullName evidence="5">Nucleotidyltransferase family protein</fullName>
    </submittedName>
</protein>
<evidence type="ECO:0000256" key="2">
    <source>
        <dbReference type="ARBA" id="ARBA00022695"/>
    </source>
</evidence>
<dbReference type="GO" id="GO:0016779">
    <property type="term" value="F:nucleotidyltransferase activity"/>
    <property type="evidence" value="ECO:0007669"/>
    <property type="project" value="UniProtKB-KW"/>
</dbReference>
<dbReference type="SUPFAM" id="SSF53448">
    <property type="entry name" value="Nucleotide-diphospho-sugar transferases"/>
    <property type="match status" value="1"/>
</dbReference>
<dbReference type="AlphaFoldDB" id="A0A4Q2RE20"/>